<evidence type="ECO:0000313" key="1">
    <source>
        <dbReference type="EMBL" id="DAD48809.1"/>
    </source>
</evidence>
<organism evidence="1 2">
    <name type="scientific">Nelumbo nucifera</name>
    <name type="common">Sacred lotus</name>
    <dbReference type="NCBI Taxonomy" id="4432"/>
    <lineage>
        <taxon>Eukaryota</taxon>
        <taxon>Viridiplantae</taxon>
        <taxon>Streptophyta</taxon>
        <taxon>Embryophyta</taxon>
        <taxon>Tracheophyta</taxon>
        <taxon>Spermatophyta</taxon>
        <taxon>Magnoliopsida</taxon>
        <taxon>Proteales</taxon>
        <taxon>Nelumbonaceae</taxon>
        <taxon>Nelumbo</taxon>
    </lineage>
</organism>
<protein>
    <submittedName>
        <fullName evidence="1">Uncharacterized protein</fullName>
    </submittedName>
</protein>
<evidence type="ECO:0000313" key="2">
    <source>
        <dbReference type="Proteomes" id="UP000607653"/>
    </source>
</evidence>
<keyword evidence="2" id="KW-1185">Reference proteome</keyword>
<name>A0A823A0F6_NELNU</name>
<sequence>MYEFLRDLEGEIGLAETLNSSQSSMSSDSCSSISRLSFDDLETSAKTSSFTRLRALPSSPTGCRTSRGKLYVLPFPAARAG</sequence>
<gene>
    <name evidence="1" type="ORF">HUJ06_018746</name>
</gene>
<proteinExistence type="predicted"/>
<comment type="caution">
    <text evidence="1">The sequence shown here is derived from an EMBL/GenBank/DDBJ whole genome shotgun (WGS) entry which is preliminary data.</text>
</comment>
<dbReference type="Proteomes" id="UP000607653">
    <property type="component" value="Unassembled WGS sequence"/>
</dbReference>
<dbReference type="EMBL" id="DUZY01000008">
    <property type="protein sequence ID" value="DAD48809.1"/>
    <property type="molecule type" value="Genomic_DNA"/>
</dbReference>
<accession>A0A823A0F6</accession>
<dbReference type="AlphaFoldDB" id="A0A823A0F6"/>
<reference evidence="1 2" key="1">
    <citation type="journal article" date="2020" name="Mol. Biol. Evol.">
        <title>Distinct Expression and Methylation Patterns for Genes with Different Fates following a Single Whole-Genome Duplication in Flowering Plants.</title>
        <authorList>
            <person name="Shi T."/>
            <person name="Rahmani R.S."/>
            <person name="Gugger P.F."/>
            <person name="Wang M."/>
            <person name="Li H."/>
            <person name="Zhang Y."/>
            <person name="Li Z."/>
            <person name="Wang Q."/>
            <person name="Van de Peer Y."/>
            <person name="Marchal K."/>
            <person name="Chen J."/>
        </authorList>
    </citation>
    <scope>NUCLEOTIDE SEQUENCE [LARGE SCALE GENOMIC DNA]</scope>
    <source>
        <tissue evidence="1">Leaf</tissue>
    </source>
</reference>